<evidence type="ECO:0000256" key="1">
    <source>
        <dbReference type="SAM" id="MobiDB-lite"/>
    </source>
</evidence>
<protein>
    <submittedName>
        <fullName evidence="2">Uncharacterized protein</fullName>
    </submittedName>
</protein>
<dbReference type="EMBL" id="FN653028">
    <property type="protein sequence ID" value="CBY18750.1"/>
    <property type="molecule type" value="Genomic_DNA"/>
</dbReference>
<gene>
    <name evidence="2" type="ORF">GSOID_T00003616001</name>
</gene>
<organism evidence="2 3">
    <name type="scientific">Oikopleura dioica</name>
    <name type="common">Tunicate</name>
    <dbReference type="NCBI Taxonomy" id="34765"/>
    <lineage>
        <taxon>Eukaryota</taxon>
        <taxon>Metazoa</taxon>
        <taxon>Chordata</taxon>
        <taxon>Tunicata</taxon>
        <taxon>Appendicularia</taxon>
        <taxon>Copelata</taxon>
        <taxon>Oikopleuridae</taxon>
        <taxon>Oikopleura</taxon>
    </lineage>
</organism>
<accession>E4X7S7</accession>
<name>E4X7S7_OIKDI</name>
<dbReference type="Proteomes" id="UP000001307">
    <property type="component" value="Unassembled WGS sequence"/>
</dbReference>
<dbReference type="InParanoid" id="E4X7S7"/>
<sequence length="113" mass="12996">MARSSQPAFELDGSSHVGLSTSPVSRTFIPRLAKLKAHSGKSLSFYKKWRQFQFDMNRVMAKMIRAKKVRCSILRLPQNDDEDFEDFPDADLNFDDTFNITYAKEMGSNLLKL</sequence>
<proteinExistence type="predicted"/>
<dbReference type="AlphaFoldDB" id="E4X7S7"/>
<keyword evidence="3" id="KW-1185">Reference proteome</keyword>
<evidence type="ECO:0000313" key="2">
    <source>
        <dbReference type="EMBL" id="CBY18750.1"/>
    </source>
</evidence>
<feature type="region of interest" description="Disordered" evidence="1">
    <location>
        <begin position="1"/>
        <end position="22"/>
    </location>
</feature>
<reference evidence="2 3" key="1">
    <citation type="journal article" date="2010" name="Science">
        <title>Plasticity of animal genome architecture unmasked by rapid evolution of a pelagic tunicate.</title>
        <authorList>
            <person name="Denoeud F."/>
            <person name="Henriet S."/>
            <person name="Mungpakdee S."/>
            <person name="Aury J.M."/>
            <person name="Da Silva C."/>
            <person name="Brinkmann H."/>
            <person name="Mikhaleva J."/>
            <person name="Olsen L.C."/>
            <person name="Jubin C."/>
            <person name="Canestro C."/>
            <person name="Bouquet J.M."/>
            <person name="Danks G."/>
            <person name="Poulain J."/>
            <person name="Campsteijn C."/>
            <person name="Adamski M."/>
            <person name="Cross I."/>
            <person name="Yadetie F."/>
            <person name="Muffato M."/>
            <person name="Louis A."/>
            <person name="Butcher S."/>
            <person name="Tsagkogeorga G."/>
            <person name="Konrad A."/>
            <person name="Singh S."/>
            <person name="Jensen M.F."/>
            <person name="Cong E.H."/>
            <person name="Eikeseth-Otteraa H."/>
            <person name="Noel B."/>
            <person name="Anthouard V."/>
            <person name="Porcel B.M."/>
            <person name="Kachouri-Lafond R."/>
            <person name="Nishino A."/>
            <person name="Ugolini M."/>
            <person name="Chourrout P."/>
            <person name="Nishida H."/>
            <person name="Aasland R."/>
            <person name="Huzurbazar S."/>
            <person name="Westhof E."/>
            <person name="Delsuc F."/>
            <person name="Lehrach H."/>
            <person name="Reinhardt R."/>
            <person name="Weissenbach J."/>
            <person name="Roy S.W."/>
            <person name="Artiguenave F."/>
            <person name="Postlethwait J.H."/>
            <person name="Manak J.R."/>
            <person name="Thompson E.M."/>
            <person name="Jaillon O."/>
            <person name="Du Pasquier L."/>
            <person name="Boudinot P."/>
            <person name="Liberles D.A."/>
            <person name="Volff J.N."/>
            <person name="Philippe H."/>
            <person name="Lenhard B."/>
            <person name="Roest Crollius H."/>
            <person name="Wincker P."/>
            <person name="Chourrout D."/>
        </authorList>
    </citation>
    <scope>NUCLEOTIDE SEQUENCE [LARGE SCALE GENOMIC DNA]</scope>
</reference>
<evidence type="ECO:0000313" key="3">
    <source>
        <dbReference type="Proteomes" id="UP000001307"/>
    </source>
</evidence>